<dbReference type="Proteomes" id="UP000663848">
    <property type="component" value="Unassembled WGS sequence"/>
</dbReference>
<comment type="caution">
    <text evidence="2">The sequence shown here is derived from an EMBL/GenBank/DDBJ whole genome shotgun (WGS) entry which is preliminary data.</text>
</comment>
<feature type="non-terminal residue" evidence="2">
    <location>
        <position position="1"/>
    </location>
</feature>
<organism evidence="2 5">
    <name type="scientific">Rotaria socialis</name>
    <dbReference type="NCBI Taxonomy" id="392032"/>
    <lineage>
        <taxon>Eukaryota</taxon>
        <taxon>Metazoa</taxon>
        <taxon>Spiralia</taxon>
        <taxon>Gnathifera</taxon>
        <taxon>Rotifera</taxon>
        <taxon>Eurotatoria</taxon>
        <taxon>Bdelloidea</taxon>
        <taxon>Philodinida</taxon>
        <taxon>Philodinidae</taxon>
        <taxon>Rotaria</taxon>
    </lineage>
</organism>
<reference evidence="2" key="1">
    <citation type="submission" date="2021-02" db="EMBL/GenBank/DDBJ databases">
        <authorList>
            <person name="Nowell W R."/>
        </authorList>
    </citation>
    <scope>NUCLEOTIDE SEQUENCE</scope>
</reference>
<evidence type="ECO:0000313" key="2">
    <source>
        <dbReference type="EMBL" id="CAF4969545.1"/>
    </source>
</evidence>
<proteinExistence type="predicted"/>
<sequence>ALPVALNSPEHDDNPPKTSRTATPKNQSSVCSMEMPSHPNVILTTTDDPDPNDSSIINSTIHFQMLSSQPPNIDRSFDER</sequence>
<evidence type="ECO:0000313" key="5">
    <source>
        <dbReference type="Proteomes" id="UP000663873"/>
    </source>
</evidence>
<keyword evidence="5" id="KW-1185">Reference proteome</keyword>
<feature type="region of interest" description="Disordered" evidence="1">
    <location>
        <begin position="1"/>
        <end position="34"/>
    </location>
</feature>
<feature type="non-terminal residue" evidence="2">
    <location>
        <position position="80"/>
    </location>
</feature>
<dbReference type="EMBL" id="CAJOBR010085970">
    <property type="protein sequence ID" value="CAF5132750.1"/>
    <property type="molecule type" value="Genomic_DNA"/>
</dbReference>
<accession>A0A821ZE76</accession>
<protein>
    <submittedName>
        <fullName evidence="2">Uncharacterized protein</fullName>
    </submittedName>
</protein>
<dbReference type="AlphaFoldDB" id="A0A821ZE76"/>
<name>A0A821ZE76_9BILA</name>
<dbReference type="Proteomes" id="UP000663873">
    <property type="component" value="Unassembled WGS sequence"/>
</dbReference>
<feature type="compositionally biased region" description="Polar residues" evidence="1">
    <location>
        <begin position="16"/>
        <end position="31"/>
    </location>
</feature>
<evidence type="ECO:0000313" key="3">
    <source>
        <dbReference type="EMBL" id="CAF5132750.1"/>
    </source>
</evidence>
<evidence type="ECO:0000256" key="1">
    <source>
        <dbReference type="SAM" id="MobiDB-lite"/>
    </source>
</evidence>
<dbReference type="EMBL" id="CAJOBR010091462">
    <property type="protein sequence ID" value="CAF5141501.1"/>
    <property type="molecule type" value="Genomic_DNA"/>
</dbReference>
<dbReference type="EMBL" id="CAJOBP010098607">
    <property type="protein sequence ID" value="CAF4969545.1"/>
    <property type="molecule type" value="Genomic_DNA"/>
</dbReference>
<evidence type="ECO:0000313" key="4">
    <source>
        <dbReference type="EMBL" id="CAF5141501.1"/>
    </source>
</evidence>
<gene>
    <name evidence="3" type="ORF">QYT958_LOCUS46969</name>
    <name evidence="4" type="ORF">QYT958_LOCUS47728</name>
    <name evidence="2" type="ORF">UJA718_LOCUS48684</name>
</gene>